<protein>
    <submittedName>
        <fullName evidence="1">9401_t:CDS:1</fullName>
    </submittedName>
</protein>
<gene>
    <name evidence="1" type="ORF">DERYTH_LOCUS13663</name>
</gene>
<keyword evidence="2" id="KW-1185">Reference proteome</keyword>
<accession>A0A9N9HXT5</accession>
<name>A0A9N9HXT5_9GLOM</name>
<dbReference type="AlphaFoldDB" id="A0A9N9HXT5"/>
<dbReference type="Proteomes" id="UP000789405">
    <property type="component" value="Unassembled WGS sequence"/>
</dbReference>
<dbReference type="EMBL" id="CAJVPY010009760">
    <property type="protein sequence ID" value="CAG8712088.1"/>
    <property type="molecule type" value="Genomic_DNA"/>
</dbReference>
<evidence type="ECO:0000313" key="2">
    <source>
        <dbReference type="Proteomes" id="UP000789405"/>
    </source>
</evidence>
<organism evidence="1 2">
    <name type="scientific">Dentiscutata erythropus</name>
    <dbReference type="NCBI Taxonomy" id="1348616"/>
    <lineage>
        <taxon>Eukaryota</taxon>
        <taxon>Fungi</taxon>
        <taxon>Fungi incertae sedis</taxon>
        <taxon>Mucoromycota</taxon>
        <taxon>Glomeromycotina</taxon>
        <taxon>Glomeromycetes</taxon>
        <taxon>Diversisporales</taxon>
        <taxon>Gigasporaceae</taxon>
        <taxon>Dentiscutata</taxon>
    </lineage>
</organism>
<proteinExistence type="predicted"/>
<evidence type="ECO:0000313" key="1">
    <source>
        <dbReference type="EMBL" id="CAG8712088.1"/>
    </source>
</evidence>
<dbReference type="OrthoDB" id="2369359at2759"/>
<sequence>MGKKEHKFRSFFTLTEHPTNKSNKKAICICCIEANGYEIAKDNKDCWTTNIFKYCKLYLKNCLNFSSKYIEEEQVEILALDEEEINSIKKKSCTTYNSKY</sequence>
<comment type="caution">
    <text evidence="1">The sequence shown here is derived from an EMBL/GenBank/DDBJ whole genome shotgun (WGS) entry which is preliminary data.</text>
</comment>
<reference evidence="1" key="1">
    <citation type="submission" date="2021-06" db="EMBL/GenBank/DDBJ databases">
        <authorList>
            <person name="Kallberg Y."/>
            <person name="Tangrot J."/>
            <person name="Rosling A."/>
        </authorList>
    </citation>
    <scope>NUCLEOTIDE SEQUENCE</scope>
    <source>
        <strain evidence="1">MA453B</strain>
    </source>
</reference>